<accession>A0A1H7LRI9</accession>
<proteinExistence type="predicted"/>
<name>A0A1H7LRI9_9GAMM</name>
<organism evidence="2 3">
    <name type="scientific">Ectothiorhodospira marina</name>
    <dbReference type="NCBI Taxonomy" id="1396821"/>
    <lineage>
        <taxon>Bacteria</taxon>
        <taxon>Pseudomonadati</taxon>
        <taxon>Pseudomonadota</taxon>
        <taxon>Gammaproteobacteria</taxon>
        <taxon>Chromatiales</taxon>
        <taxon>Ectothiorhodospiraceae</taxon>
        <taxon>Ectothiorhodospira</taxon>
    </lineage>
</organism>
<keyword evidence="1" id="KW-1133">Transmembrane helix</keyword>
<dbReference type="AlphaFoldDB" id="A0A1H7LRI9"/>
<keyword evidence="1" id="KW-0812">Transmembrane</keyword>
<reference evidence="3" key="1">
    <citation type="submission" date="2016-10" db="EMBL/GenBank/DDBJ databases">
        <authorList>
            <person name="Varghese N."/>
            <person name="Submissions S."/>
        </authorList>
    </citation>
    <scope>NUCLEOTIDE SEQUENCE [LARGE SCALE GENOMIC DNA]</scope>
    <source>
        <strain evidence="3">DSM 241</strain>
    </source>
</reference>
<dbReference type="STRING" id="1396821.SAMN05444515_10824"/>
<dbReference type="Proteomes" id="UP000199256">
    <property type="component" value="Unassembled WGS sequence"/>
</dbReference>
<sequence>MMFAALRTQLCRPTLTRTIVLAVGLAMILIAGLAVMLTIQGAHQANLHEVASEF</sequence>
<feature type="transmembrane region" description="Helical" evidence="1">
    <location>
        <begin position="20"/>
        <end position="39"/>
    </location>
</feature>
<keyword evidence="3" id="KW-1185">Reference proteome</keyword>
<evidence type="ECO:0000313" key="2">
    <source>
        <dbReference type="EMBL" id="SEL01561.1"/>
    </source>
</evidence>
<gene>
    <name evidence="2" type="ORF">SAMN05444515_10824</name>
</gene>
<dbReference type="RefSeq" id="WP_177169904.1">
    <property type="nucleotide sequence ID" value="NZ_FOAA01000008.1"/>
</dbReference>
<dbReference type="EMBL" id="FOAA01000008">
    <property type="protein sequence ID" value="SEL01561.1"/>
    <property type="molecule type" value="Genomic_DNA"/>
</dbReference>
<protein>
    <submittedName>
        <fullName evidence="2">Uncharacterized protein</fullName>
    </submittedName>
</protein>
<evidence type="ECO:0000313" key="3">
    <source>
        <dbReference type="Proteomes" id="UP000199256"/>
    </source>
</evidence>
<evidence type="ECO:0000256" key="1">
    <source>
        <dbReference type="SAM" id="Phobius"/>
    </source>
</evidence>
<keyword evidence="1" id="KW-0472">Membrane</keyword>